<dbReference type="AlphaFoldDB" id="A0A0F9H008"/>
<dbReference type="EMBL" id="LAZR01026457">
    <property type="protein sequence ID" value="KKL68677.1"/>
    <property type="molecule type" value="Genomic_DNA"/>
</dbReference>
<evidence type="ECO:0000313" key="1">
    <source>
        <dbReference type="EMBL" id="KKL68677.1"/>
    </source>
</evidence>
<protein>
    <recommendedName>
        <fullName evidence="2">SpoVT-AbrB domain-containing protein</fullName>
    </recommendedName>
</protein>
<dbReference type="SUPFAM" id="SSF89447">
    <property type="entry name" value="AbrB/MazE/MraZ-like"/>
    <property type="match status" value="1"/>
</dbReference>
<comment type="caution">
    <text evidence="1">The sequence shown here is derived from an EMBL/GenBank/DDBJ whole genome shotgun (WGS) entry which is preliminary data.</text>
</comment>
<sequence length="59" mass="6862">MIVKMQKVKLGGTYVAYRITIPKSLVDFYNLKNLKFIVEYKNGKLILTPLDTTKKVKKE</sequence>
<proteinExistence type="predicted"/>
<name>A0A0F9H008_9ZZZZ</name>
<dbReference type="InterPro" id="IPR037914">
    <property type="entry name" value="SpoVT-AbrB_sf"/>
</dbReference>
<organism evidence="1">
    <name type="scientific">marine sediment metagenome</name>
    <dbReference type="NCBI Taxonomy" id="412755"/>
    <lineage>
        <taxon>unclassified sequences</taxon>
        <taxon>metagenomes</taxon>
        <taxon>ecological metagenomes</taxon>
    </lineage>
</organism>
<accession>A0A0F9H008</accession>
<reference evidence="1" key="1">
    <citation type="journal article" date="2015" name="Nature">
        <title>Complex archaea that bridge the gap between prokaryotes and eukaryotes.</title>
        <authorList>
            <person name="Spang A."/>
            <person name="Saw J.H."/>
            <person name="Jorgensen S.L."/>
            <person name="Zaremba-Niedzwiedzka K."/>
            <person name="Martijn J."/>
            <person name="Lind A.E."/>
            <person name="van Eijk R."/>
            <person name="Schleper C."/>
            <person name="Guy L."/>
            <person name="Ettema T.J."/>
        </authorList>
    </citation>
    <scope>NUCLEOTIDE SEQUENCE</scope>
</reference>
<gene>
    <name evidence="1" type="ORF">LCGC14_2122580</name>
</gene>
<evidence type="ECO:0008006" key="2">
    <source>
        <dbReference type="Google" id="ProtNLM"/>
    </source>
</evidence>